<evidence type="ECO:0000313" key="3">
    <source>
        <dbReference type="EMBL" id="PIO70121.1"/>
    </source>
</evidence>
<feature type="transmembrane region" description="Helical" evidence="1">
    <location>
        <begin position="418"/>
        <end position="440"/>
    </location>
</feature>
<dbReference type="AlphaFoldDB" id="A0A2G9UIP3"/>
<reference evidence="3 4" key="1">
    <citation type="submission" date="2015-09" db="EMBL/GenBank/DDBJ databases">
        <title>Draft genome of the parasitic nematode Teladorsagia circumcincta isolate WARC Sus (inbred).</title>
        <authorList>
            <person name="Mitreva M."/>
        </authorList>
    </citation>
    <scope>NUCLEOTIDE SEQUENCE [LARGE SCALE GENOMIC DNA]</scope>
    <source>
        <strain evidence="3 4">S</strain>
    </source>
</reference>
<dbReference type="PANTHER" id="PTHR24543:SF291">
    <property type="entry name" value="SMOKE ALARM, ISOFORM D"/>
    <property type="match status" value="1"/>
</dbReference>
<dbReference type="SUPFAM" id="SSF56112">
    <property type="entry name" value="Protein kinase-like (PK-like)"/>
    <property type="match status" value="1"/>
</dbReference>
<protein>
    <submittedName>
        <fullName evidence="3">F5/8 type C domain protein</fullName>
    </submittedName>
</protein>
<gene>
    <name evidence="3" type="ORF">TELCIR_08036</name>
</gene>
<dbReference type="OrthoDB" id="6071166at2759"/>
<dbReference type="InterPro" id="IPR011009">
    <property type="entry name" value="Kinase-like_dom_sf"/>
</dbReference>
<proteinExistence type="predicted"/>
<dbReference type="SUPFAM" id="SSF49785">
    <property type="entry name" value="Galactose-binding domain-like"/>
    <property type="match status" value="1"/>
</dbReference>
<dbReference type="InterPro" id="IPR000421">
    <property type="entry name" value="FA58C"/>
</dbReference>
<dbReference type="PANTHER" id="PTHR24543">
    <property type="entry name" value="MULTICOPPER OXIDASE-RELATED"/>
    <property type="match status" value="1"/>
</dbReference>
<dbReference type="InterPro" id="IPR008979">
    <property type="entry name" value="Galactose-bd-like_sf"/>
</dbReference>
<dbReference type="InterPro" id="IPR001245">
    <property type="entry name" value="Ser-Thr/Tyr_kinase_cat_dom"/>
</dbReference>
<dbReference type="EMBL" id="KZ346386">
    <property type="protein sequence ID" value="PIO70121.1"/>
    <property type="molecule type" value="Genomic_DNA"/>
</dbReference>
<keyword evidence="1" id="KW-0472">Membrane</keyword>
<keyword evidence="1" id="KW-1133">Transmembrane helix</keyword>
<evidence type="ECO:0000256" key="1">
    <source>
        <dbReference type="SAM" id="Phobius"/>
    </source>
</evidence>
<dbReference type="PROSITE" id="PS50022">
    <property type="entry name" value="FA58C_3"/>
    <property type="match status" value="1"/>
</dbReference>
<dbReference type="Pfam" id="PF13384">
    <property type="entry name" value="HTH_23"/>
    <property type="match status" value="1"/>
</dbReference>
<dbReference type="PROSITE" id="PS01286">
    <property type="entry name" value="FA58C_2"/>
    <property type="match status" value="1"/>
</dbReference>
<dbReference type="Gene3D" id="2.60.120.260">
    <property type="entry name" value="Galactose-binding domain-like"/>
    <property type="match status" value="1"/>
</dbReference>
<feature type="domain" description="F5/8 type C" evidence="2">
    <location>
        <begin position="190"/>
        <end position="286"/>
    </location>
</feature>
<dbReference type="Gene3D" id="1.10.510.10">
    <property type="entry name" value="Transferase(Phosphotransferase) domain 1"/>
    <property type="match status" value="1"/>
</dbReference>
<dbReference type="Pfam" id="PF07714">
    <property type="entry name" value="PK_Tyr_Ser-Thr"/>
    <property type="match status" value="1"/>
</dbReference>
<dbReference type="Proteomes" id="UP000230423">
    <property type="component" value="Unassembled WGS sequence"/>
</dbReference>
<accession>A0A2G9UIP3</accession>
<dbReference type="GO" id="GO:0004672">
    <property type="term" value="F:protein kinase activity"/>
    <property type="evidence" value="ECO:0007669"/>
    <property type="project" value="InterPro"/>
</dbReference>
<evidence type="ECO:0000259" key="2">
    <source>
        <dbReference type="PROSITE" id="PS50022"/>
    </source>
</evidence>
<name>A0A2G9UIP3_TELCI</name>
<organism evidence="3 4">
    <name type="scientific">Teladorsagia circumcincta</name>
    <name type="common">Brown stomach worm</name>
    <name type="synonym">Ostertagia circumcincta</name>
    <dbReference type="NCBI Taxonomy" id="45464"/>
    <lineage>
        <taxon>Eukaryota</taxon>
        <taxon>Metazoa</taxon>
        <taxon>Ecdysozoa</taxon>
        <taxon>Nematoda</taxon>
        <taxon>Chromadorea</taxon>
        <taxon>Rhabditida</taxon>
        <taxon>Rhabditina</taxon>
        <taxon>Rhabditomorpha</taxon>
        <taxon>Strongyloidea</taxon>
        <taxon>Trichostrongylidae</taxon>
        <taxon>Teladorsagia</taxon>
    </lineage>
</organism>
<dbReference type="Pfam" id="PF00754">
    <property type="entry name" value="F5_F8_type_C"/>
    <property type="match status" value="1"/>
</dbReference>
<sequence>MSILHFCRHHDHRYKYFKELLPSPHRPSPHRATIAHLVDEGRSEAKIARRLHINDRTVRRIVAQYLREDPTYHFQKQADQDLLMFLRFVRRSRKGSYASMRFRVICESSSHWILDSEFALIRLSPSAHPVALFPLLPNVLGFCWWKVRRINFEPGDGDFVGERSKAIYGVENFSKNGYTNFFKEKYCDIVNLENTYMITAIETQGRYGNGTGREFVAEYMIDYLRPGSKWIRYMNRTGHTIMTGNSDTTTAVMRELNPPLFASKLRIVPHSKQTRTICLRTELHGCAHKDGLLYYSTIPGGSRVGEVDFRDTTFENTDLYTDTGIKRGLGLLSDGYVAESSPFDEKNPNGSWIGWSRHHTGSKENNNNATKLVNDICFQERLSYTTPQTNGEEDTMYFNESVTTVTLQEETMFTRKSVYSAIGLLALLILLTVTSCIALLRRRKADDKFNMFEEDIRKSLIITQVRGKTATEVLSSRHPPPHIMSNLYSTNERSSDGNAHQYASTLIRDQAEKIMKIPSSTLQLGADLGQGKHTVVRECYVPTLGNVAYKTAKDRDSFYARTAQLLGICADVCEGMRYLESLGLVHGHLSPTNILIDENLRAKDFSRKKV</sequence>
<evidence type="ECO:0000313" key="4">
    <source>
        <dbReference type="Proteomes" id="UP000230423"/>
    </source>
</evidence>
<dbReference type="Gene3D" id="2.60.120.1190">
    <property type="match status" value="1"/>
</dbReference>
<keyword evidence="1" id="KW-0812">Transmembrane</keyword>
<keyword evidence="4" id="KW-1185">Reference proteome</keyword>